<dbReference type="Pfam" id="PF01182">
    <property type="entry name" value="Glucosamine_iso"/>
    <property type="match status" value="1"/>
</dbReference>
<reference evidence="5 6" key="1">
    <citation type="submission" date="2021-08" db="EMBL/GenBank/DDBJ databases">
        <title>Complete genome sequence of the strain Aneurinibacillus thermoaerophilus CCM 8960.</title>
        <authorList>
            <person name="Musilova J."/>
            <person name="Kourilova X."/>
            <person name="Pernicova I."/>
            <person name="Bezdicek M."/>
            <person name="Lengerova M."/>
            <person name="Obruca S."/>
            <person name="Sedlar K."/>
        </authorList>
    </citation>
    <scope>NUCLEOTIDE SEQUENCE [LARGE SCALE GENOMIC DNA]</scope>
    <source>
        <strain evidence="5 6">CCM 8960</strain>
    </source>
</reference>
<dbReference type="SUPFAM" id="SSF100950">
    <property type="entry name" value="NagB/RpiA/CoA transferase-like"/>
    <property type="match status" value="1"/>
</dbReference>
<dbReference type="PANTHER" id="PTHR11280:SF5">
    <property type="entry name" value="GLUCOSAMINE-6-PHOSPHATE ISOMERASE"/>
    <property type="match status" value="1"/>
</dbReference>
<evidence type="ECO:0000313" key="5">
    <source>
        <dbReference type="EMBL" id="QYY43793.1"/>
    </source>
</evidence>
<evidence type="ECO:0000259" key="4">
    <source>
        <dbReference type="Pfam" id="PF01182"/>
    </source>
</evidence>
<comment type="function">
    <text evidence="3">Catalyzes the reversible isomerization-deamination of glucosamine 6-phosphate (GlcN6P) to form fructose 6-phosphate (Fru6P) and ammonium ion.</text>
</comment>
<keyword evidence="1 3" id="KW-0378">Hydrolase</keyword>
<feature type="domain" description="Glucosamine/galactosamine-6-phosphate isomerase" evidence="4">
    <location>
        <begin position="9"/>
        <end position="222"/>
    </location>
</feature>
<dbReference type="EMBL" id="CP080764">
    <property type="protein sequence ID" value="QYY43793.1"/>
    <property type="molecule type" value="Genomic_DNA"/>
</dbReference>
<dbReference type="CDD" id="cd01399">
    <property type="entry name" value="GlcN6P_deaminase"/>
    <property type="match status" value="1"/>
</dbReference>
<dbReference type="HAMAP" id="MF_01241">
    <property type="entry name" value="GlcN6P_deamin"/>
    <property type="match status" value="1"/>
</dbReference>
<comment type="catalytic activity">
    <reaction evidence="3">
        <text>alpha-D-glucosamine 6-phosphate + H2O = beta-D-fructose 6-phosphate + NH4(+)</text>
        <dbReference type="Rhea" id="RHEA:12172"/>
        <dbReference type="ChEBI" id="CHEBI:15377"/>
        <dbReference type="ChEBI" id="CHEBI:28938"/>
        <dbReference type="ChEBI" id="CHEBI:57634"/>
        <dbReference type="ChEBI" id="CHEBI:75989"/>
        <dbReference type="EC" id="3.5.99.6"/>
    </reaction>
</comment>
<comment type="pathway">
    <text evidence="3">Amino-sugar metabolism; N-acetylneuraminate degradation; D-fructose 6-phosphate from N-acetylneuraminate: step 5/5.</text>
</comment>
<protein>
    <recommendedName>
        <fullName evidence="3">Glucosamine-6-phosphate deaminase</fullName>
        <ecNumber evidence="3">3.5.99.6</ecNumber>
    </recommendedName>
    <alternativeName>
        <fullName evidence="3">GlcN6P deaminase</fullName>
        <shortName evidence="3">GNPDA</shortName>
    </alternativeName>
    <alternativeName>
        <fullName evidence="3">Glucosamine-6-phosphate isomerase</fullName>
    </alternativeName>
</protein>
<sequence>MDIRIFSAAREGAIYSATVIEQIIKNRAYPVLGLATGSTPIPLYYELIRMHQWGLDFSRVTTINLDEYVGISADHPQSYRYFMKRYLFDHVNIDQSRTYIPRGDAEDLEQECQRYDQIIQLNPIDIQILGIGINGHIGFNEPDVSLKSKTHIVKLAHVTIQANARFFESPGEVPEHAITMGLQSILLSKQILLLAFGEEKAQAVVEAVYGDVRTSLPASILQLHPNVTFVLDEAAAALLLKREKNRG</sequence>
<keyword evidence="2 3" id="KW-0119">Carbohydrate metabolism</keyword>
<evidence type="ECO:0000256" key="1">
    <source>
        <dbReference type="ARBA" id="ARBA00022801"/>
    </source>
</evidence>
<dbReference type="InterPro" id="IPR037171">
    <property type="entry name" value="NagB/RpiA_transferase-like"/>
</dbReference>
<dbReference type="InterPro" id="IPR004547">
    <property type="entry name" value="Glucosamine6P_isomerase"/>
</dbReference>
<dbReference type="GO" id="GO:0004342">
    <property type="term" value="F:glucosamine-6-phosphate deaminase activity"/>
    <property type="evidence" value="ECO:0007669"/>
    <property type="project" value="UniProtKB-EC"/>
</dbReference>
<gene>
    <name evidence="3 5" type="primary">nagB</name>
    <name evidence="5" type="ORF">K3F53_06190</name>
</gene>
<dbReference type="EC" id="3.5.99.6" evidence="3"/>
<dbReference type="Proteomes" id="UP000826616">
    <property type="component" value="Chromosome"/>
</dbReference>
<evidence type="ECO:0000256" key="3">
    <source>
        <dbReference type="HAMAP-Rule" id="MF_01241"/>
    </source>
</evidence>
<proteinExistence type="inferred from homology"/>
<dbReference type="GeneID" id="97140955"/>
<name>A0ABX8YDJ7_ANETH</name>
<feature type="active site" description="Proton acceptor; for enolization step" evidence="3">
    <location>
        <position position="66"/>
    </location>
</feature>
<dbReference type="Gene3D" id="3.40.50.1360">
    <property type="match status" value="1"/>
</dbReference>
<evidence type="ECO:0000256" key="2">
    <source>
        <dbReference type="ARBA" id="ARBA00023277"/>
    </source>
</evidence>
<dbReference type="RefSeq" id="WP_057899363.1">
    <property type="nucleotide sequence ID" value="NZ_CP080764.1"/>
</dbReference>
<evidence type="ECO:0000313" key="6">
    <source>
        <dbReference type="Proteomes" id="UP000826616"/>
    </source>
</evidence>
<organism evidence="5 6">
    <name type="scientific">Aneurinibacillus thermoaerophilus</name>
    <dbReference type="NCBI Taxonomy" id="143495"/>
    <lineage>
        <taxon>Bacteria</taxon>
        <taxon>Bacillati</taxon>
        <taxon>Bacillota</taxon>
        <taxon>Bacilli</taxon>
        <taxon>Bacillales</taxon>
        <taxon>Paenibacillaceae</taxon>
        <taxon>Aneurinibacillus group</taxon>
        <taxon>Aneurinibacillus</taxon>
    </lineage>
</organism>
<dbReference type="InterPro" id="IPR006148">
    <property type="entry name" value="Glc/Gal-6P_isomerase"/>
</dbReference>
<comment type="similarity">
    <text evidence="3">Belongs to the glucosamine/galactosamine-6-phosphate isomerase family. NagB subfamily.</text>
</comment>
<comment type="caution">
    <text evidence="3">Lacks conserved residue(s) required for the propagation of feature annotation.</text>
</comment>
<feature type="active site" description="Proton acceptor; for ring-opening step" evidence="3">
    <location>
        <position position="136"/>
    </location>
</feature>
<dbReference type="NCBIfam" id="TIGR00502">
    <property type="entry name" value="nagB"/>
    <property type="match status" value="1"/>
</dbReference>
<accession>A0ABX8YDJ7</accession>
<feature type="active site" description="For ring-opening step" evidence="3">
    <location>
        <position position="134"/>
    </location>
</feature>
<dbReference type="PROSITE" id="PS01161">
    <property type="entry name" value="GLC_GALNAC_ISOMERASE"/>
    <property type="match status" value="1"/>
</dbReference>
<dbReference type="InterPro" id="IPR018321">
    <property type="entry name" value="Glucosamine6P_isomerase_CS"/>
</dbReference>
<dbReference type="PANTHER" id="PTHR11280">
    <property type="entry name" value="GLUCOSAMINE-6-PHOSPHATE ISOMERASE"/>
    <property type="match status" value="1"/>
</dbReference>
<feature type="active site" description="For ring-opening step" evidence="3">
    <location>
        <position position="141"/>
    </location>
</feature>
<keyword evidence="6" id="KW-1185">Reference proteome</keyword>